<sequence length="90" mass="10262">IWKIQTLNGVIGALKFIPLQSPQTKNNLQSLFLELNKHIGVTIKKGSTLSWHLALKQPNQMIFMVGTETTEPTQTRKWKEGEHRAPTKKI</sequence>
<keyword evidence="3" id="KW-1185">Reference proteome</keyword>
<feature type="compositionally biased region" description="Basic and acidic residues" evidence="1">
    <location>
        <begin position="77"/>
        <end position="90"/>
    </location>
</feature>
<evidence type="ECO:0000313" key="3">
    <source>
        <dbReference type="Proteomes" id="UP001202328"/>
    </source>
</evidence>
<protein>
    <submittedName>
        <fullName evidence="2">Uncharacterized protein</fullName>
    </submittedName>
</protein>
<accession>A0AAD4RZK6</accession>
<proteinExistence type="predicted"/>
<evidence type="ECO:0000313" key="2">
    <source>
        <dbReference type="EMBL" id="KAI3848325.1"/>
    </source>
</evidence>
<gene>
    <name evidence="2" type="ORF">MKW98_005705</name>
</gene>
<feature type="region of interest" description="Disordered" evidence="1">
    <location>
        <begin position="69"/>
        <end position="90"/>
    </location>
</feature>
<dbReference type="AlphaFoldDB" id="A0AAD4RZK6"/>
<dbReference type="Proteomes" id="UP001202328">
    <property type="component" value="Unassembled WGS sequence"/>
</dbReference>
<name>A0AAD4RZK6_9MAGN</name>
<evidence type="ECO:0000256" key="1">
    <source>
        <dbReference type="SAM" id="MobiDB-lite"/>
    </source>
</evidence>
<comment type="caution">
    <text evidence="2">The sequence shown here is derived from an EMBL/GenBank/DDBJ whole genome shotgun (WGS) entry which is preliminary data.</text>
</comment>
<organism evidence="2 3">
    <name type="scientific">Papaver atlanticum</name>
    <dbReference type="NCBI Taxonomy" id="357466"/>
    <lineage>
        <taxon>Eukaryota</taxon>
        <taxon>Viridiplantae</taxon>
        <taxon>Streptophyta</taxon>
        <taxon>Embryophyta</taxon>
        <taxon>Tracheophyta</taxon>
        <taxon>Spermatophyta</taxon>
        <taxon>Magnoliopsida</taxon>
        <taxon>Ranunculales</taxon>
        <taxon>Papaveraceae</taxon>
        <taxon>Papaveroideae</taxon>
        <taxon>Papaver</taxon>
    </lineage>
</organism>
<reference evidence="2" key="1">
    <citation type="submission" date="2022-04" db="EMBL/GenBank/DDBJ databases">
        <title>A functionally conserved STORR gene fusion in Papaver species that diverged 16.8 million years ago.</title>
        <authorList>
            <person name="Catania T."/>
        </authorList>
    </citation>
    <scope>NUCLEOTIDE SEQUENCE</scope>
    <source>
        <strain evidence="2">S-188037</strain>
    </source>
</reference>
<feature type="non-terminal residue" evidence="2">
    <location>
        <position position="1"/>
    </location>
</feature>
<dbReference type="EMBL" id="JAJJMB010016246">
    <property type="protein sequence ID" value="KAI3848325.1"/>
    <property type="molecule type" value="Genomic_DNA"/>
</dbReference>